<evidence type="ECO:0000313" key="13">
    <source>
        <dbReference type="Proteomes" id="UP000050331"/>
    </source>
</evidence>
<dbReference type="Gene3D" id="1.10.3720.10">
    <property type="entry name" value="MetI-like"/>
    <property type="match status" value="1"/>
</dbReference>
<dbReference type="STRING" id="1472767.AOX59_04250"/>
<dbReference type="SUPFAM" id="SSF53850">
    <property type="entry name" value="Periplasmic binding protein-like II"/>
    <property type="match status" value="1"/>
</dbReference>
<dbReference type="SUPFAM" id="SSF161098">
    <property type="entry name" value="MetI-like"/>
    <property type="match status" value="1"/>
</dbReference>
<dbReference type="GO" id="GO:0022857">
    <property type="term" value="F:transmembrane transporter activity"/>
    <property type="evidence" value="ECO:0007669"/>
    <property type="project" value="InterPro"/>
</dbReference>
<dbReference type="GO" id="GO:0043190">
    <property type="term" value="C:ATP-binding cassette (ABC) transporter complex"/>
    <property type="evidence" value="ECO:0007669"/>
    <property type="project" value="InterPro"/>
</dbReference>
<evidence type="ECO:0000256" key="5">
    <source>
        <dbReference type="ARBA" id="ARBA00022970"/>
    </source>
</evidence>
<feature type="domain" description="ABC transmembrane type-1" evidence="11">
    <location>
        <begin position="19"/>
        <end position="199"/>
    </location>
</feature>
<evidence type="ECO:0000313" key="12">
    <source>
        <dbReference type="EMBL" id="ALX47880.1"/>
    </source>
</evidence>
<organism evidence="12 13">
    <name type="scientific">Lentibacillus amyloliquefaciens</name>
    <dbReference type="NCBI Taxonomy" id="1472767"/>
    <lineage>
        <taxon>Bacteria</taxon>
        <taxon>Bacillati</taxon>
        <taxon>Bacillota</taxon>
        <taxon>Bacilli</taxon>
        <taxon>Bacillales</taxon>
        <taxon>Bacillaceae</taxon>
        <taxon>Lentibacillus</taxon>
    </lineage>
</organism>
<keyword evidence="3 10" id="KW-0813">Transport</keyword>
<comment type="similarity">
    <text evidence="2">Belongs to the binding-protein-dependent transport system permease family. CysTW subfamily.</text>
</comment>
<dbReference type="PANTHER" id="PTHR30177:SF4">
    <property type="entry name" value="OSMOPROTECTANT IMPORT PERMEASE PROTEIN OSMW"/>
    <property type="match status" value="1"/>
</dbReference>
<comment type="similarity">
    <text evidence="9">In the N-terminal section; belongs to the binding-protein-dependent transport system permease family.</text>
</comment>
<reference evidence="12 13" key="1">
    <citation type="submission" date="2016-01" db="EMBL/GenBank/DDBJ databases">
        <title>Complete genome sequence of strain Lentibacillus amyloliquefaciens LAM0015T isolated from saline sediment.</title>
        <authorList>
            <person name="Wang J.-L."/>
            <person name="He M.-X."/>
        </authorList>
    </citation>
    <scope>NUCLEOTIDE SEQUENCE [LARGE SCALE GENOMIC DNA]</scope>
    <source>
        <strain evidence="12 13">LAM0015</strain>
    </source>
</reference>
<evidence type="ECO:0000256" key="1">
    <source>
        <dbReference type="ARBA" id="ARBA00004651"/>
    </source>
</evidence>
<feature type="transmembrane region" description="Helical" evidence="10">
    <location>
        <begin position="147"/>
        <end position="172"/>
    </location>
</feature>
<dbReference type="KEGG" id="lao:AOX59_04250"/>
<evidence type="ECO:0000256" key="9">
    <source>
        <dbReference type="ARBA" id="ARBA00035652"/>
    </source>
</evidence>
<proteinExistence type="inferred from homology"/>
<dbReference type="Pfam" id="PF00528">
    <property type="entry name" value="BPD_transp_1"/>
    <property type="match status" value="1"/>
</dbReference>
<keyword evidence="7 10" id="KW-0472">Membrane</keyword>
<dbReference type="CDD" id="cd06261">
    <property type="entry name" value="TM_PBP2"/>
    <property type="match status" value="1"/>
</dbReference>
<dbReference type="GO" id="GO:0031460">
    <property type="term" value="P:glycine betaine transport"/>
    <property type="evidence" value="ECO:0007669"/>
    <property type="project" value="TreeGrafter"/>
</dbReference>
<dbReference type="Proteomes" id="UP000050331">
    <property type="component" value="Chromosome"/>
</dbReference>
<dbReference type="PANTHER" id="PTHR30177">
    <property type="entry name" value="GLYCINE BETAINE/L-PROLINE TRANSPORT SYSTEM PERMEASE PROTEIN PROW"/>
    <property type="match status" value="1"/>
</dbReference>
<keyword evidence="6 10" id="KW-1133">Transmembrane helix</keyword>
<dbReference type="InterPro" id="IPR051204">
    <property type="entry name" value="ABC_transp_perm/SBD"/>
</dbReference>
<dbReference type="InterPro" id="IPR058089">
    <property type="entry name" value="EgtUBC_SBD"/>
</dbReference>
<dbReference type="Pfam" id="PF04069">
    <property type="entry name" value="OpuAC"/>
    <property type="match status" value="1"/>
</dbReference>
<evidence type="ECO:0000256" key="4">
    <source>
        <dbReference type="ARBA" id="ARBA00022692"/>
    </source>
</evidence>
<evidence type="ECO:0000256" key="10">
    <source>
        <dbReference type="RuleBase" id="RU363032"/>
    </source>
</evidence>
<keyword evidence="13" id="KW-1185">Reference proteome</keyword>
<dbReference type="PROSITE" id="PS50928">
    <property type="entry name" value="ABC_TM1"/>
    <property type="match status" value="1"/>
</dbReference>
<feature type="transmembrane region" description="Helical" evidence="10">
    <location>
        <begin position="178"/>
        <end position="199"/>
    </location>
</feature>
<evidence type="ECO:0000259" key="11">
    <source>
        <dbReference type="PROSITE" id="PS50928"/>
    </source>
</evidence>
<feature type="transmembrane region" description="Helical" evidence="10">
    <location>
        <begin position="211"/>
        <end position="231"/>
    </location>
</feature>
<dbReference type="InterPro" id="IPR035906">
    <property type="entry name" value="MetI-like_sf"/>
</dbReference>
<comment type="similarity">
    <text evidence="8">In the C-terminal section; belongs to the OsmX family.</text>
</comment>
<dbReference type="CDD" id="cd13610">
    <property type="entry name" value="PBP2_ChoS"/>
    <property type="match status" value="1"/>
</dbReference>
<accession>A0A0U4DRB6</accession>
<feature type="transmembrane region" description="Helical" evidence="10">
    <location>
        <begin position="80"/>
        <end position="97"/>
    </location>
</feature>
<gene>
    <name evidence="12" type="ORF">AOX59_04250</name>
</gene>
<protein>
    <submittedName>
        <fullName evidence="12">Glycine/betaine ABC transporter permease</fullName>
    </submittedName>
</protein>
<keyword evidence="5" id="KW-0029">Amino-acid transport</keyword>
<sequence length="508" mass="55931">MGEFISVFQNRQDMLLETIWEHLQVSLLSLIIAIIIAVPLGLVMTRYQRVAEPVIGLSAVMQTIPSLAVLAFLIPFFGIGTTPAIIALTIYGLLPILRNTYTGINEVEPFLTEAATGMGMNSFKRLTKVELPIAMPVIMAGIRTSMVLIVGTTTIAALIGAGGLGELILLGIDRGADLNLILLGAIPAAMLAILLDFILRGFERISRRAGFKSFAAMLVIAVLIVASPFFFSPAKQADITIGGKLGSEPAILINMYKQLIEEDTDLSVKLEPGLGKTAFVFSALKNGTIDIYPEFTGTAIVTHLEQDAESNNRNDVYEQAREGMKEQYGMIMLEPMDFNNTYAVALKQEFANEHNLETIGDLKKVEDNITAGFTLEFNDRYDGYVGMQDVYGLNISDVQTMEPGIRQDALKNNEVDVIDAYATDSYMIDLNLVTLDDPENLFPPYQGSPLLREGTLNEYPELKGILNQLGGKITDEEMRQMNYAVDYEDRDPANVAREYLLEEGLINN</sequence>
<evidence type="ECO:0000256" key="8">
    <source>
        <dbReference type="ARBA" id="ARBA00035642"/>
    </source>
</evidence>
<evidence type="ECO:0000256" key="6">
    <source>
        <dbReference type="ARBA" id="ARBA00022989"/>
    </source>
</evidence>
<dbReference type="GO" id="GO:0006865">
    <property type="term" value="P:amino acid transport"/>
    <property type="evidence" value="ECO:0007669"/>
    <property type="project" value="UniProtKB-KW"/>
</dbReference>
<dbReference type="OrthoDB" id="9801163at2"/>
<dbReference type="RefSeq" id="WP_068442292.1">
    <property type="nucleotide sequence ID" value="NZ_CP013862.1"/>
</dbReference>
<dbReference type="AlphaFoldDB" id="A0A0U4DRB6"/>
<comment type="subcellular location">
    <subcellularLocation>
        <location evidence="1 10">Cell membrane</location>
        <topology evidence="1 10">Multi-pass membrane protein</topology>
    </subcellularLocation>
</comment>
<evidence type="ECO:0000256" key="2">
    <source>
        <dbReference type="ARBA" id="ARBA00007069"/>
    </source>
</evidence>
<dbReference type="Gene3D" id="3.40.190.120">
    <property type="entry name" value="Osmoprotection protein (prox), domain 2"/>
    <property type="match status" value="1"/>
</dbReference>
<feature type="transmembrane region" description="Helical" evidence="10">
    <location>
        <begin position="23"/>
        <end position="42"/>
    </location>
</feature>
<evidence type="ECO:0000256" key="3">
    <source>
        <dbReference type="ARBA" id="ARBA00022448"/>
    </source>
</evidence>
<keyword evidence="4 10" id="KW-0812">Transmembrane</keyword>
<name>A0A0U4DRB6_9BACI</name>
<dbReference type="InterPro" id="IPR000515">
    <property type="entry name" value="MetI-like"/>
</dbReference>
<dbReference type="FunFam" id="1.10.3720.10:FF:000001">
    <property type="entry name" value="Glycine betaine ABC transporter, permease"/>
    <property type="match status" value="1"/>
</dbReference>
<feature type="transmembrane region" description="Helical" evidence="10">
    <location>
        <begin position="54"/>
        <end position="74"/>
    </location>
</feature>
<dbReference type="InterPro" id="IPR007210">
    <property type="entry name" value="ABC_Gly_betaine_transp_sub-bd"/>
</dbReference>
<dbReference type="EMBL" id="CP013862">
    <property type="protein sequence ID" value="ALX47880.1"/>
    <property type="molecule type" value="Genomic_DNA"/>
</dbReference>
<dbReference type="Gene3D" id="3.40.190.10">
    <property type="entry name" value="Periplasmic binding protein-like II"/>
    <property type="match status" value="1"/>
</dbReference>
<evidence type="ECO:0000256" key="7">
    <source>
        <dbReference type="ARBA" id="ARBA00023136"/>
    </source>
</evidence>